<dbReference type="SUPFAM" id="SSF88659">
    <property type="entry name" value="Sigma3 and sigma4 domains of RNA polymerase sigma factors"/>
    <property type="match status" value="1"/>
</dbReference>
<dbReference type="InterPro" id="IPR007627">
    <property type="entry name" value="RNA_pol_sigma70_r2"/>
</dbReference>
<dbReference type="PANTHER" id="PTHR30385:SF4">
    <property type="entry name" value="RNA POLYMERASE SIGMA-E FACTOR"/>
    <property type="match status" value="1"/>
</dbReference>
<evidence type="ECO:0000259" key="5">
    <source>
        <dbReference type="Pfam" id="PF04542"/>
    </source>
</evidence>
<dbReference type="AlphaFoldDB" id="A0A165H232"/>
<keyword evidence="2" id="KW-0731">Sigma factor</keyword>
<dbReference type="InterPro" id="IPR013249">
    <property type="entry name" value="RNA_pol_sigma70_r4_t2"/>
</dbReference>
<gene>
    <name evidence="7" type="ORF">AV656_06565</name>
</gene>
<dbReference type="NCBIfam" id="TIGR02937">
    <property type="entry name" value="sigma70-ECF"/>
    <property type="match status" value="1"/>
</dbReference>
<evidence type="ECO:0008006" key="9">
    <source>
        <dbReference type="Google" id="ProtNLM"/>
    </source>
</evidence>
<dbReference type="InterPro" id="IPR013325">
    <property type="entry name" value="RNA_pol_sigma_r2"/>
</dbReference>
<dbReference type="EMBL" id="LQNT01000009">
    <property type="protein sequence ID" value="KZE38565.1"/>
    <property type="molecule type" value="Genomic_DNA"/>
</dbReference>
<feature type="domain" description="RNA polymerase sigma factor 70 region 4 type 2" evidence="6">
    <location>
        <begin position="113"/>
        <end position="159"/>
    </location>
</feature>
<evidence type="ECO:0000313" key="7">
    <source>
        <dbReference type="EMBL" id="KZE38565.1"/>
    </source>
</evidence>
<keyword evidence="3" id="KW-0238">DNA-binding</keyword>
<evidence type="ECO:0000313" key="8">
    <source>
        <dbReference type="Proteomes" id="UP000076490"/>
    </source>
</evidence>
<accession>A0A165H232</accession>
<keyword evidence="4" id="KW-0804">Transcription</keyword>
<dbReference type="InterPro" id="IPR014284">
    <property type="entry name" value="RNA_pol_sigma-70_dom"/>
</dbReference>
<dbReference type="PANTHER" id="PTHR30385">
    <property type="entry name" value="SIGMA FACTOR F FLAGELLAR"/>
    <property type="match status" value="1"/>
</dbReference>
<dbReference type="Proteomes" id="UP000076490">
    <property type="component" value="Unassembled WGS sequence"/>
</dbReference>
<dbReference type="Pfam" id="PF08281">
    <property type="entry name" value="Sigma70_r4_2"/>
    <property type="match status" value="1"/>
</dbReference>
<evidence type="ECO:0000259" key="6">
    <source>
        <dbReference type="Pfam" id="PF08281"/>
    </source>
</evidence>
<name>A0A165H232_9BACL</name>
<reference evidence="7 8" key="1">
    <citation type="submission" date="2016-01" db="EMBL/GenBank/DDBJ databases">
        <title>Whole genome sequencing of Bhargavaea cecembensis T14.</title>
        <authorList>
            <person name="Hong K.W."/>
        </authorList>
    </citation>
    <scope>NUCLEOTIDE SEQUENCE [LARGE SCALE GENOMIC DNA]</scope>
    <source>
        <strain evidence="7 8">T14</strain>
    </source>
</reference>
<sequence length="177" mass="20305">MTINPNFEDLLLQYEPMISAMLRQLNIRRDHDNFRQAARLALCQALARYDSGRGHFAPFAYRTIRGAMLDELKKESRHAEAASAVGPEIVEALSGRQSCDADIEFPDDRLPLLRQALTSLPEDDRLLLNRLFAQRMPYAECARLVGISVPGIKKRRERILFRLRKLMTTMMEDESSV</sequence>
<evidence type="ECO:0000256" key="4">
    <source>
        <dbReference type="ARBA" id="ARBA00023163"/>
    </source>
</evidence>
<dbReference type="SUPFAM" id="SSF88946">
    <property type="entry name" value="Sigma2 domain of RNA polymerase sigma factors"/>
    <property type="match status" value="1"/>
</dbReference>
<dbReference type="Gene3D" id="1.10.10.10">
    <property type="entry name" value="Winged helix-like DNA-binding domain superfamily/Winged helix DNA-binding domain"/>
    <property type="match status" value="1"/>
</dbReference>
<dbReference type="GO" id="GO:0003677">
    <property type="term" value="F:DNA binding"/>
    <property type="evidence" value="ECO:0007669"/>
    <property type="project" value="UniProtKB-KW"/>
</dbReference>
<dbReference type="RefSeq" id="WP_063180179.1">
    <property type="nucleotide sequence ID" value="NZ_LQNT01000009.1"/>
</dbReference>
<dbReference type="InterPro" id="IPR013324">
    <property type="entry name" value="RNA_pol_sigma_r3/r4-like"/>
</dbReference>
<dbReference type="OrthoDB" id="9783788at2"/>
<proteinExistence type="predicted"/>
<dbReference type="GO" id="GO:0006352">
    <property type="term" value="P:DNA-templated transcription initiation"/>
    <property type="evidence" value="ECO:0007669"/>
    <property type="project" value="InterPro"/>
</dbReference>
<evidence type="ECO:0000256" key="3">
    <source>
        <dbReference type="ARBA" id="ARBA00023125"/>
    </source>
</evidence>
<feature type="domain" description="RNA polymerase sigma-70 region 2" evidence="5">
    <location>
        <begin position="12"/>
        <end position="77"/>
    </location>
</feature>
<dbReference type="InterPro" id="IPR036388">
    <property type="entry name" value="WH-like_DNA-bd_sf"/>
</dbReference>
<protein>
    <recommendedName>
        <fullName evidence="9">RNA polymerase sigma-70 region 2 domain-containing protein</fullName>
    </recommendedName>
</protein>
<comment type="caution">
    <text evidence="7">The sequence shown here is derived from an EMBL/GenBank/DDBJ whole genome shotgun (WGS) entry which is preliminary data.</text>
</comment>
<dbReference type="GO" id="GO:0016987">
    <property type="term" value="F:sigma factor activity"/>
    <property type="evidence" value="ECO:0007669"/>
    <property type="project" value="UniProtKB-KW"/>
</dbReference>
<organism evidence="7 8">
    <name type="scientific">Bhargavaea cecembensis</name>
    <dbReference type="NCBI Taxonomy" id="394098"/>
    <lineage>
        <taxon>Bacteria</taxon>
        <taxon>Bacillati</taxon>
        <taxon>Bacillota</taxon>
        <taxon>Bacilli</taxon>
        <taxon>Bacillales</taxon>
        <taxon>Caryophanaceae</taxon>
        <taxon>Bhargavaea</taxon>
    </lineage>
</organism>
<evidence type="ECO:0000256" key="1">
    <source>
        <dbReference type="ARBA" id="ARBA00023015"/>
    </source>
</evidence>
<keyword evidence="1" id="KW-0805">Transcription regulation</keyword>
<dbReference type="Pfam" id="PF04542">
    <property type="entry name" value="Sigma70_r2"/>
    <property type="match status" value="1"/>
</dbReference>
<evidence type="ECO:0000256" key="2">
    <source>
        <dbReference type="ARBA" id="ARBA00023082"/>
    </source>
</evidence>
<dbReference type="Gene3D" id="1.10.1740.10">
    <property type="match status" value="1"/>
</dbReference>